<evidence type="ECO:0000313" key="2">
    <source>
        <dbReference type="Proteomes" id="UP000025748"/>
    </source>
</evidence>
<dbReference type="Proteomes" id="UP000025748">
    <property type="component" value="Unassembled WGS sequence"/>
</dbReference>
<evidence type="ECO:0000313" key="1">
    <source>
        <dbReference type="EMBL" id="KCB22262.1"/>
    </source>
</evidence>
<name>A0ABR4QXJ0_9BORD</name>
<dbReference type="EMBL" id="JHEM01000024">
    <property type="protein sequence ID" value="KCB22262.1"/>
    <property type="molecule type" value="Genomic_DNA"/>
</dbReference>
<protein>
    <submittedName>
        <fullName evidence="1">Uncharacterized protein</fullName>
    </submittedName>
</protein>
<gene>
    <name evidence="1" type="ORF">L544_3830</name>
</gene>
<organism evidence="1 2">
    <name type="scientific">Bordetella hinzii OH87 BAL007II</name>
    <dbReference type="NCBI Taxonomy" id="1331262"/>
    <lineage>
        <taxon>Bacteria</taxon>
        <taxon>Pseudomonadati</taxon>
        <taxon>Pseudomonadota</taxon>
        <taxon>Betaproteobacteria</taxon>
        <taxon>Burkholderiales</taxon>
        <taxon>Alcaligenaceae</taxon>
        <taxon>Bordetella</taxon>
    </lineage>
</organism>
<accession>A0ABR4QXJ0</accession>
<proteinExistence type="predicted"/>
<sequence length="51" mass="5500">MYPSPGRPLAAVEQRRELSGQRVGGMFVGQVQFKAGEGNGHGEGQVVKTDW</sequence>
<comment type="caution">
    <text evidence="1">The sequence shown here is derived from an EMBL/GenBank/DDBJ whole genome shotgun (WGS) entry which is preliminary data.</text>
</comment>
<keyword evidence="2" id="KW-1185">Reference proteome</keyword>
<reference evidence="1 2" key="1">
    <citation type="submission" date="2014-03" db="EMBL/GenBank/DDBJ databases">
        <title>Genome sequence of Bordetella hinzii.</title>
        <authorList>
            <person name="Register K."/>
            <person name="Harvill E."/>
            <person name="Goodfield L.L."/>
            <person name="Ivanov Y.V."/>
            <person name="Meyer J.A."/>
            <person name="Muse S.J."/>
            <person name="Jacobs N."/>
            <person name="Bendor L."/>
            <person name="Smallridge W.E."/>
            <person name="Brinkac L.M."/>
            <person name="Sanka R."/>
            <person name="Kim M."/>
            <person name="Losada L."/>
        </authorList>
    </citation>
    <scope>NUCLEOTIDE SEQUENCE [LARGE SCALE GENOMIC DNA]</scope>
    <source>
        <strain evidence="1 2">OH87 BAL007II</strain>
    </source>
</reference>